<dbReference type="Gene3D" id="3.40.250.10">
    <property type="entry name" value="Rhodanese-like domain"/>
    <property type="match status" value="1"/>
</dbReference>
<dbReference type="PANTHER" id="PTHR13297">
    <property type="entry name" value="TBC1 DOMAIN FAMILY MEMBER 23-RELATED"/>
    <property type="match status" value="1"/>
</dbReference>
<dbReference type="InterPro" id="IPR001763">
    <property type="entry name" value="Rhodanese-like_dom"/>
</dbReference>
<dbReference type="InterPro" id="IPR036873">
    <property type="entry name" value="Rhodanese-like_dom_sf"/>
</dbReference>
<dbReference type="GO" id="GO:0099041">
    <property type="term" value="P:vesicle tethering to Golgi"/>
    <property type="evidence" value="ECO:0007669"/>
    <property type="project" value="TreeGrafter"/>
</dbReference>
<evidence type="ECO:0000313" key="2">
    <source>
        <dbReference type="EMBL" id="CBA62611.1"/>
    </source>
</evidence>
<proteinExistence type="evidence at transcript level"/>
<dbReference type="PANTHER" id="PTHR13297:SF5">
    <property type="entry name" value="TBC1 DOMAIN FAMILY MEMBER 23"/>
    <property type="match status" value="1"/>
</dbReference>
<gene>
    <name evidence="2" type="primary">bv60d</name>
</gene>
<name>D7FB33_9HYME</name>
<reference evidence="2" key="1">
    <citation type="submission" date="2009-08" db="EMBL/GenBank/DDBJ databases">
        <title>Identification of bracovirus particle proteins and analysis of their transcript levels at the stage of virion formation.</title>
        <authorList>
            <person name="Wetterwald C."/>
            <person name="Roth T."/>
            <person name="Kaeslin M."/>
            <person name="Anaheim M."/>
            <person name="Wespi G."/>
            <person name="Heller M."/>
            <person name="Meser P."/>
            <person name="Roditi I."/>
            <person name="Pfister-Wilhelm R."/>
            <person name="Bezier A."/>
            <person name="Gyapay G."/>
            <person name="Drezen J.M."/>
            <person name="Lanzrein B."/>
        </authorList>
    </citation>
    <scope>NUCLEOTIDE SEQUENCE</scope>
    <source>
        <tissue evidence="2">Ovary</tissue>
    </source>
</reference>
<dbReference type="EMBL" id="FN543440">
    <property type="protein sequence ID" value="CBA62611.1"/>
    <property type="molecule type" value="mRNA"/>
</dbReference>
<dbReference type="PROSITE" id="PS50206">
    <property type="entry name" value="RHODANESE_3"/>
    <property type="match status" value="1"/>
</dbReference>
<protein>
    <submittedName>
        <fullName evidence="2">BVpp60d protein</fullName>
    </submittedName>
</protein>
<dbReference type="GO" id="GO:0005829">
    <property type="term" value="C:cytosol"/>
    <property type="evidence" value="ECO:0007669"/>
    <property type="project" value="GOC"/>
</dbReference>
<dbReference type="Pfam" id="PF00581">
    <property type="entry name" value="Rhodanese"/>
    <property type="match status" value="1"/>
</dbReference>
<dbReference type="CDD" id="cd00158">
    <property type="entry name" value="RHOD"/>
    <property type="match status" value="1"/>
</dbReference>
<sequence length="250" mass="29194">MEKTSLSAVSKNIRFFIIDCRSLEEFDAGHIPTAYTLDYNLRVTNPVKFSDNIEKLRDLQTNLLKNDMKARHFCFIDSGREEDKKYTDMVIRSCQRKNIKYINLLMGGYKALHEYVGNNVDNFFASHNAQRCAVCKENAPPVTMNRLERLKSQGEEFVNRLRTSKSTYSMEEETPGPSRMVKSKSMYENPHTSISKWLEDPNLVTHFECKEVDISNKHYDCELSNTRDHLIAFTKMRNRKNAPKYQLKDP</sequence>
<dbReference type="InterPro" id="IPR039755">
    <property type="entry name" value="TBC1D23"/>
</dbReference>
<organism evidence="2">
    <name type="scientific">Chelonus inanitus</name>
    <dbReference type="NCBI Taxonomy" id="49201"/>
    <lineage>
        <taxon>Eukaryota</taxon>
        <taxon>Metazoa</taxon>
        <taxon>Ecdysozoa</taxon>
        <taxon>Arthropoda</taxon>
        <taxon>Hexapoda</taxon>
        <taxon>Insecta</taxon>
        <taxon>Pterygota</taxon>
        <taxon>Neoptera</taxon>
        <taxon>Endopterygota</taxon>
        <taxon>Hymenoptera</taxon>
        <taxon>Apocrita</taxon>
        <taxon>Ichneumonoidea</taxon>
        <taxon>Braconidae</taxon>
        <taxon>Cheloninae</taxon>
        <taxon>Chelonus</taxon>
    </lineage>
</organism>
<dbReference type="AlphaFoldDB" id="D7FB33"/>
<dbReference type="GO" id="GO:0005802">
    <property type="term" value="C:trans-Golgi network"/>
    <property type="evidence" value="ECO:0007669"/>
    <property type="project" value="TreeGrafter"/>
</dbReference>
<dbReference type="GO" id="GO:0042147">
    <property type="term" value="P:retrograde transport, endosome to Golgi"/>
    <property type="evidence" value="ECO:0007669"/>
    <property type="project" value="InterPro"/>
</dbReference>
<evidence type="ECO:0000259" key="1">
    <source>
        <dbReference type="PROSITE" id="PS50206"/>
    </source>
</evidence>
<feature type="domain" description="Rhodanese" evidence="1">
    <location>
        <begin position="11"/>
        <end position="121"/>
    </location>
</feature>
<accession>D7FB33</accession>
<dbReference type="SUPFAM" id="SSF52821">
    <property type="entry name" value="Rhodanese/Cell cycle control phosphatase"/>
    <property type="match status" value="1"/>
</dbReference>